<dbReference type="PANTHER" id="PTHR14009">
    <property type="entry name" value="LEUCINE ZIPPER-EF-HAND CONTAINING TRANSMEMBRANE PROTEIN"/>
    <property type="match status" value="1"/>
</dbReference>
<evidence type="ECO:0000313" key="3">
    <source>
        <dbReference type="Proteomes" id="UP000886595"/>
    </source>
</evidence>
<feature type="compositionally biased region" description="Low complexity" evidence="1">
    <location>
        <begin position="70"/>
        <end position="82"/>
    </location>
</feature>
<feature type="region of interest" description="Disordered" evidence="1">
    <location>
        <begin position="1"/>
        <end position="32"/>
    </location>
</feature>
<dbReference type="GO" id="GO:0030003">
    <property type="term" value="P:intracellular monoatomic cation homeostasis"/>
    <property type="evidence" value="ECO:0007669"/>
    <property type="project" value="TreeGrafter"/>
</dbReference>
<evidence type="ECO:0000256" key="1">
    <source>
        <dbReference type="SAM" id="MobiDB-lite"/>
    </source>
</evidence>
<reference evidence="2 3" key="1">
    <citation type="submission" date="2020-02" db="EMBL/GenBank/DDBJ databases">
        <authorList>
            <person name="Ma Q."/>
            <person name="Huang Y."/>
            <person name="Song X."/>
            <person name="Pei D."/>
        </authorList>
    </citation>
    <scope>NUCLEOTIDE SEQUENCE [LARGE SCALE GENOMIC DNA]</scope>
    <source>
        <strain evidence="2">Sxm20200214</strain>
        <tissue evidence="2">Leaf</tissue>
    </source>
</reference>
<feature type="compositionally biased region" description="Basic and acidic residues" evidence="1">
    <location>
        <begin position="23"/>
        <end position="32"/>
    </location>
</feature>
<comment type="caution">
    <text evidence="2">The sequence shown here is derived from an EMBL/GenBank/DDBJ whole genome shotgun (WGS) entry which is preliminary data.</text>
</comment>
<evidence type="ECO:0000313" key="2">
    <source>
        <dbReference type="EMBL" id="KAG2306616.1"/>
    </source>
</evidence>
<dbReference type="Proteomes" id="UP000886595">
    <property type="component" value="Unassembled WGS sequence"/>
</dbReference>
<dbReference type="EMBL" id="JAAMPC010000006">
    <property type="protein sequence ID" value="KAG2306616.1"/>
    <property type="molecule type" value="Genomic_DNA"/>
</dbReference>
<dbReference type="InterPro" id="IPR044202">
    <property type="entry name" value="LETM1/MDM38-like"/>
</dbReference>
<dbReference type="PANTHER" id="PTHR14009:SF9">
    <property type="entry name" value="LETM1-LIKE PROTEIN"/>
    <property type="match status" value="1"/>
</dbReference>
<sequence length="219" mass="24569">MKAQVGIVDYGDSLAPNEESDECIERSRQNVDSLDSKPSEIYRFELLRNEMIELEKRVQRSTYELVNEEGSSGDPSTSSSSTKGVELVQISKKENFPEKHSIKSKKQTQYESHSKSSWHPTFSHLCSLTFSLLHDDVWQGIQLLGSDSVAAMELLRRSVIGDELTENEKKALPRTMTDLASVVPIGVLMILHVTPVGRATILATVQRYVADLFIPQFVL</sequence>
<dbReference type="GO" id="GO:0005743">
    <property type="term" value="C:mitochondrial inner membrane"/>
    <property type="evidence" value="ECO:0007669"/>
    <property type="project" value="InterPro"/>
</dbReference>
<dbReference type="OrthoDB" id="1429659at2759"/>
<organism evidence="2 3">
    <name type="scientific">Brassica carinata</name>
    <name type="common">Ethiopian mustard</name>
    <name type="synonym">Abyssinian cabbage</name>
    <dbReference type="NCBI Taxonomy" id="52824"/>
    <lineage>
        <taxon>Eukaryota</taxon>
        <taxon>Viridiplantae</taxon>
        <taxon>Streptophyta</taxon>
        <taxon>Embryophyta</taxon>
        <taxon>Tracheophyta</taxon>
        <taxon>Spermatophyta</taxon>
        <taxon>Magnoliopsida</taxon>
        <taxon>eudicotyledons</taxon>
        <taxon>Gunneridae</taxon>
        <taxon>Pentapetalae</taxon>
        <taxon>rosids</taxon>
        <taxon>malvids</taxon>
        <taxon>Brassicales</taxon>
        <taxon>Brassicaceae</taxon>
        <taxon>Brassiceae</taxon>
        <taxon>Brassica</taxon>
    </lineage>
</organism>
<proteinExistence type="predicted"/>
<feature type="region of interest" description="Disordered" evidence="1">
    <location>
        <begin position="65"/>
        <end position="86"/>
    </location>
</feature>
<dbReference type="AlphaFoldDB" id="A0A8X7V9W4"/>
<name>A0A8X7V9W4_BRACI</name>
<accession>A0A8X7V9W4</accession>
<gene>
    <name evidence="2" type="ORF">Bca52824_026364</name>
</gene>
<protein>
    <submittedName>
        <fullName evidence="2">Uncharacterized protein</fullName>
    </submittedName>
</protein>
<keyword evidence="3" id="KW-1185">Reference proteome</keyword>